<evidence type="ECO:0000313" key="3">
    <source>
        <dbReference type="Proteomes" id="UP001341840"/>
    </source>
</evidence>
<dbReference type="Proteomes" id="UP001341840">
    <property type="component" value="Unassembled WGS sequence"/>
</dbReference>
<dbReference type="EMBL" id="JASCZI010000721">
    <property type="protein sequence ID" value="MED6113130.1"/>
    <property type="molecule type" value="Genomic_DNA"/>
</dbReference>
<proteinExistence type="predicted"/>
<protein>
    <submittedName>
        <fullName evidence="2">Uncharacterized protein</fullName>
    </submittedName>
</protein>
<evidence type="ECO:0000313" key="2">
    <source>
        <dbReference type="EMBL" id="MED6113130.1"/>
    </source>
</evidence>
<feature type="region of interest" description="Disordered" evidence="1">
    <location>
        <begin position="89"/>
        <end position="110"/>
    </location>
</feature>
<sequence>MELFERTHKHKDETWVDKRSEQFNVKFKNAKEELSQKAAEDGSGHEELVKKLQEENNCLKTRLEKTKKNVEINNHLVQEMMKRMDFHIPIPQVGETNAREDDDSGDSSEE</sequence>
<reference evidence="2 3" key="1">
    <citation type="journal article" date="2023" name="Plants (Basel)">
        <title>Bridging the Gap: Combining Genomics and Transcriptomics Approaches to Understand Stylosanthes scabra, an Orphan Legume from the Brazilian Caatinga.</title>
        <authorList>
            <person name="Ferreira-Neto J.R.C."/>
            <person name="da Silva M.D."/>
            <person name="Binneck E."/>
            <person name="de Melo N.F."/>
            <person name="da Silva R.H."/>
            <person name="de Melo A.L.T.M."/>
            <person name="Pandolfi V."/>
            <person name="Bustamante F.O."/>
            <person name="Brasileiro-Vidal A.C."/>
            <person name="Benko-Iseppon A.M."/>
        </authorList>
    </citation>
    <scope>NUCLEOTIDE SEQUENCE [LARGE SCALE GENOMIC DNA]</scope>
    <source>
        <tissue evidence="2">Leaves</tissue>
    </source>
</reference>
<organism evidence="2 3">
    <name type="scientific">Stylosanthes scabra</name>
    <dbReference type="NCBI Taxonomy" id="79078"/>
    <lineage>
        <taxon>Eukaryota</taxon>
        <taxon>Viridiplantae</taxon>
        <taxon>Streptophyta</taxon>
        <taxon>Embryophyta</taxon>
        <taxon>Tracheophyta</taxon>
        <taxon>Spermatophyta</taxon>
        <taxon>Magnoliopsida</taxon>
        <taxon>eudicotyledons</taxon>
        <taxon>Gunneridae</taxon>
        <taxon>Pentapetalae</taxon>
        <taxon>rosids</taxon>
        <taxon>fabids</taxon>
        <taxon>Fabales</taxon>
        <taxon>Fabaceae</taxon>
        <taxon>Papilionoideae</taxon>
        <taxon>50 kb inversion clade</taxon>
        <taxon>dalbergioids sensu lato</taxon>
        <taxon>Dalbergieae</taxon>
        <taxon>Pterocarpus clade</taxon>
        <taxon>Stylosanthes</taxon>
    </lineage>
</organism>
<comment type="caution">
    <text evidence="2">The sequence shown here is derived from an EMBL/GenBank/DDBJ whole genome shotgun (WGS) entry which is preliminary data.</text>
</comment>
<keyword evidence="3" id="KW-1185">Reference proteome</keyword>
<name>A0ABU6QNM1_9FABA</name>
<accession>A0ABU6QNM1</accession>
<feature type="compositionally biased region" description="Acidic residues" evidence="1">
    <location>
        <begin position="100"/>
        <end position="110"/>
    </location>
</feature>
<evidence type="ECO:0000256" key="1">
    <source>
        <dbReference type="SAM" id="MobiDB-lite"/>
    </source>
</evidence>
<gene>
    <name evidence="2" type="ORF">PIB30_068027</name>
</gene>